<reference evidence="1 2" key="1">
    <citation type="submission" date="2024-04" db="EMBL/GenBank/DDBJ databases">
        <title>Tritrichomonas musculus Genome.</title>
        <authorList>
            <person name="Alves-Ferreira E."/>
            <person name="Grigg M."/>
            <person name="Lorenzi H."/>
            <person name="Galac M."/>
        </authorList>
    </citation>
    <scope>NUCLEOTIDE SEQUENCE [LARGE SCALE GENOMIC DNA]</scope>
    <source>
        <strain evidence="1 2">EAF2021</strain>
    </source>
</reference>
<proteinExistence type="predicted"/>
<protein>
    <submittedName>
        <fullName evidence="1">Uncharacterized protein</fullName>
    </submittedName>
</protein>
<name>A0ABR2GT10_9EUKA</name>
<accession>A0ABR2GT10</accession>
<gene>
    <name evidence="1" type="ORF">M9Y10_037140</name>
</gene>
<dbReference type="Proteomes" id="UP001470230">
    <property type="component" value="Unassembled WGS sequence"/>
</dbReference>
<evidence type="ECO:0000313" key="2">
    <source>
        <dbReference type="Proteomes" id="UP001470230"/>
    </source>
</evidence>
<comment type="caution">
    <text evidence="1">The sequence shown here is derived from an EMBL/GenBank/DDBJ whole genome shotgun (WGS) entry which is preliminary data.</text>
</comment>
<sequence>MLVKMKIQEHLEEIKIIQNFLLEFLNDEAKESFDDLISKVKINLDENKLKSFLHLLVIISCNHKRTQNFFSQIEKIILIFKDDIKNYYSNWEIFQIFKNNTKFFYFFWKKKS</sequence>
<dbReference type="EMBL" id="JAPFFF010000062">
    <property type="protein sequence ID" value="KAK8837088.1"/>
    <property type="molecule type" value="Genomic_DNA"/>
</dbReference>
<organism evidence="1 2">
    <name type="scientific">Tritrichomonas musculus</name>
    <dbReference type="NCBI Taxonomy" id="1915356"/>
    <lineage>
        <taxon>Eukaryota</taxon>
        <taxon>Metamonada</taxon>
        <taxon>Parabasalia</taxon>
        <taxon>Tritrichomonadida</taxon>
        <taxon>Tritrichomonadidae</taxon>
        <taxon>Tritrichomonas</taxon>
    </lineage>
</organism>
<keyword evidence="2" id="KW-1185">Reference proteome</keyword>
<evidence type="ECO:0000313" key="1">
    <source>
        <dbReference type="EMBL" id="KAK8837088.1"/>
    </source>
</evidence>